<feature type="transmembrane region" description="Helical" evidence="1">
    <location>
        <begin position="39"/>
        <end position="59"/>
    </location>
</feature>
<proteinExistence type="predicted"/>
<evidence type="ECO:0000313" key="3">
    <source>
        <dbReference type="Proteomes" id="UP000219439"/>
    </source>
</evidence>
<gene>
    <name evidence="2" type="ORF">SAMN06265368_2839</name>
</gene>
<evidence type="ECO:0000313" key="2">
    <source>
        <dbReference type="EMBL" id="SNZ19747.1"/>
    </source>
</evidence>
<organism evidence="2 3">
    <name type="scientific">Cohaesibacter gelatinilyticus</name>
    <dbReference type="NCBI Taxonomy" id="372072"/>
    <lineage>
        <taxon>Bacteria</taxon>
        <taxon>Pseudomonadati</taxon>
        <taxon>Pseudomonadota</taxon>
        <taxon>Alphaproteobacteria</taxon>
        <taxon>Hyphomicrobiales</taxon>
        <taxon>Cohaesibacteraceae</taxon>
    </lineage>
</organism>
<dbReference type="AlphaFoldDB" id="A0A285PEV8"/>
<name>A0A285PEV8_9HYPH</name>
<dbReference type="Proteomes" id="UP000219439">
    <property type="component" value="Unassembled WGS sequence"/>
</dbReference>
<dbReference type="RefSeq" id="WP_097154141.1">
    <property type="nucleotide sequence ID" value="NZ_OBEL01000003.1"/>
</dbReference>
<evidence type="ECO:0000256" key="1">
    <source>
        <dbReference type="SAM" id="Phobius"/>
    </source>
</evidence>
<protein>
    <submittedName>
        <fullName evidence="2">Uncharacterized protein</fullName>
    </submittedName>
</protein>
<reference evidence="2 3" key="1">
    <citation type="submission" date="2017-09" db="EMBL/GenBank/DDBJ databases">
        <authorList>
            <person name="Ehlers B."/>
            <person name="Leendertz F.H."/>
        </authorList>
    </citation>
    <scope>NUCLEOTIDE SEQUENCE [LARGE SCALE GENOMIC DNA]</scope>
    <source>
        <strain evidence="2 3">DSM 18289</strain>
    </source>
</reference>
<keyword evidence="1" id="KW-0472">Membrane</keyword>
<keyword evidence="1" id="KW-1133">Transmembrane helix</keyword>
<sequence length="101" mass="11154">MHTSLNRKISRLALISGLTLIPVLLLVDAYPAFPILLPGFANLIVFGASLAYGPIARWLSRFYRSSLFDGSEEGELLALHRNFAVKILKLIGLWVEEEAAS</sequence>
<dbReference type="EMBL" id="OBEL01000003">
    <property type="protein sequence ID" value="SNZ19747.1"/>
    <property type="molecule type" value="Genomic_DNA"/>
</dbReference>
<accession>A0A285PEV8</accession>
<keyword evidence="3" id="KW-1185">Reference proteome</keyword>
<feature type="transmembrane region" description="Helical" evidence="1">
    <location>
        <begin position="12"/>
        <end position="33"/>
    </location>
</feature>
<keyword evidence="1" id="KW-0812">Transmembrane</keyword>